<feature type="domain" description="Peptidase M24" evidence="1">
    <location>
        <begin position="157"/>
        <end position="358"/>
    </location>
</feature>
<dbReference type="Gene3D" id="3.40.350.10">
    <property type="entry name" value="Creatinase/prolidase N-terminal domain"/>
    <property type="match status" value="1"/>
</dbReference>
<accession>A0ABW0DVA9</accession>
<dbReference type="InterPro" id="IPR000587">
    <property type="entry name" value="Creatinase_N"/>
</dbReference>
<dbReference type="GO" id="GO:0004177">
    <property type="term" value="F:aminopeptidase activity"/>
    <property type="evidence" value="ECO:0007669"/>
    <property type="project" value="UniProtKB-KW"/>
</dbReference>
<dbReference type="RefSeq" id="WP_344556492.1">
    <property type="nucleotide sequence ID" value="NZ_BAAATG010000006.1"/>
</dbReference>
<evidence type="ECO:0000259" key="1">
    <source>
        <dbReference type="Pfam" id="PF00557"/>
    </source>
</evidence>
<organism evidence="3 4">
    <name type="scientific">Streptomyces atrovirens</name>
    <dbReference type="NCBI Taxonomy" id="285556"/>
    <lineage>
        <taxon>Bacteria</taxon>
        <taxon>Bacillati</taxon>
        <taxon>Actinomycetota</taxon>
        <taxon>Actinomycetes</taxon>
        <taxon>Kitasatosporales</taxon>
        <taxon>Streptomycetaceae</taxon>
        <taxon>Streptomyces</taxon>
    </lineage>
</organism>
<dbReference type="Gene3D" id="3.90.230.10">
    <property type="entry name" value="Creatinase/methionine aminopeptidase superfamily"/>
    <property type="match status" value="1"/>
</dbReference>
<protein>
    <submittedName>
        <fullName evidence="3">Aminopeptidase P family protein</fullName>
    </submittedName>
</protein>
<keyword evidence="3" id="KW-0378">Hydrolase</keyword>
<sequence>MTGAVPVSFTADDYEARMERAARQAADAGLAGLLVAPGPDLVWLTGYTPTAVTERLTLLVLAAGRDPVLVVPTLEASDAEHAPGASALTLRDWTDGKDPYAATAALLDTGGRFGISDNAWAMHLLGLQKALPGTSYASLTEALPMLRAVKDAAELELLAAAGAAADAAFEEIRQVAFAGRRETDVAADLAALLRRFGHSQVDFTIVASGPNGANPHHEIGDRVIERGDMVVLDFGGLKDGYGSDTSRTVHVGEPTDEERRVHDLVREAQEAGFRAVRPGAACQDVDRAARAVIAGAGYGEYFIHRTGHGIGVTTHEPPYMIEGEEQPLVPGMCFSVEPGVYLPGRFGVRIEDIVTVTEDGGRRLNNTAREMVIVE</sequence>
<name>A0ABW0DVA9_9ACTN</name>
<dbReference type="CDD" id="cd01092">
    <property type="entry name" value="APP-like"/>
    <property type="match status" value="1"/>
</dbReference>
<dbReference type="SUPFAM" id="SSF53092">
    <property type="entry name" value="Creatinase/prolidase N-terminal domain"/>
    <property type="match status" value="1"/>
</dbReference>
<dbReference type="SUPFAM" id="SSF55920">
    <property type="entry name" value="Creatinase/aminopeptidase"/>
    <property type="match status" value="1"/>
</dbReference>
<dbReference type="InterPro" id="IPR000994">
    <property type="entry name" value="Pept_M24"/>
</dbReference>
<dbReference type="InterPro" id="IPR036005">
    <property type="entry name" value="Creatinase/aminopeptidase-like"/>
</dbReference>
<reference evidence="4" key="1">
    <citation type="journal article" date="2019" name="Int. J. Syst. Evol. Microbiol.">
        <title>The Global Catalogue of Microorganisms (GCM) 10K type strain sequencing project: providing services to taxonomists for standard genome sequencing and annotation.</title>
        <authorList>
            <consortium name="The Broad Institute Genomics Platform"/>
            <consortium name="The Broad Institute Genome Sequencing Center for Infectious Disease"/>
            <person name="Wu L."/>
            <person name="Ma J."/>
        </authorList>
    </citation>
    <scope>NUCLEOTIDE SEQUENCE [LARGE SCALE GENOMIC DNA]</scope>
    <source>
        <strain evidence="4">CGMCC 4.7131</strain>
    </source>
</reference>
<dbReference type="PANTHER" id="PTHR46112:SF3">
    <property type="entry name" value="AMINOPEPTIDASE YPDF"/>
    <property type="match status" value="1"/>
</dbReference>
<dbReference type="InterPro" id="IPR050659">
    <property type="entry name" value="Peptidase_M24B"/>
</dbReference>
<evidence type="ECO:0000259" key="2">
    <source>
        <dbReference type="Pfam" id="PF01321"/>
    </source>
</evidence>
<comment type="caution">
    <text evidence="3">The sequence shown here is derived from an EMBL/GenBank/DDBJ whole genome shotgun (WGS) entry which is preliminary data.</text>
</comment>
<gene>
    <name evidence="3" type="ORF">ACFPWV_15960</name>
</gene>
<keyword evidence="3" id="KW-0031">Aminopeptidase</keyword>
<evidence type="ECO:0000313" key="4">
    <source>
        <dbReference type="Proteomes" id="UP001596035"/>
    </source>
</evidence>
<keyword evidence="3" id="KW-0645">Protease</keyword>
<evidence type="ECO:0000313" key="3">
    <source>
        <dbReference type="EMBL" id="MFC5241397.1"/>
    </source>
</evidence>
<dbReference type="EMBL" id="JBHSKN010000014">
    <property type="protein sequence ID" value="MFC5241397.1"/>
    <property type="molecule type" value="Genomic_DNA"/>
</dbReference>
<proteinExistence type="predicted"/>
<keyword evidence="4" id="KW-1185">Reference proteome</keyword>
<dbReference type="InterPro" id="IPR029149">
    <property type="entry name" value="Creatin/AminoP/Spt16_N"/>
</dbReference>
<dbReference type="Pfam" id="PF01321">
    <property type="entry name" value="Creatinase_N"/>
    <property type="match status" value="1"/>
</dbReference>
<dbReference type="Pfam" id="PF00557">
    <property type="entry name" value="Peptidase_M24"/>
    <property type="match status" value="1"/>
</dbReference>
<dbReference type="Proteomes" id="UP001596035">
    <property type="component" value="Unassembled WGS sequence"/>
</dbReference>
<dbReference type="PANTHER" id="PTHR46112">
    <property type="entry name" value="AMINOPEPTIDASE"/>
    <property type="match status" value="1"/>
</dbReference>
<feature type="domain" description="Creatinase N-terminal" evidence="2">
    <location>
        <begin position="17"/>
        <end position="149"/>
    </location>
</feature>